<dbReference type="AlphaFoldDB" id="A0A8T0ES80"/>
<accession>A0A8T0ES80</accession>
<reference evidence="1" key="2">
    <citation type="submission" date="2020-06" db="EMBL/GenBank/DDBJ databases">
        <authorList>
            <person name="Sheffer M."/>
        </authorList>
    </citation>
    <scope>NUCLEOTIDE SEQUENCE</scope>
</reference>
<name>A0A8T0ES80_ARGBR</name>
<keyword evidence="2" id="KW-1185">Reference proteome</keyword>
<comment type="caution">
    <text evidence="1">The sequence shown here is derived from an EMBL/GenBank/DDBJ whole genome shotgun (WGS) entry which is preliminary data.</text>
</comment>
<protein>
    <submittedName>
        <fullName evidence="1">Uncharacterized protein</fullName>
    </submittedName>
</protein>
<sequence length="85" mass="9630">MGSMISSFFQTGGHLLSPGTSKATQNAVLALLRDMREKEMSHIEWCHIERYISNIPKGENILSVRVKKWILFFTPKGPPLDLNLC</sequence>
<organism evidence="1 2">
    <name type="scientific">Argiope bruennichi</name>
    <name type="common">Wasp spider</name>
    <name type="synonym">Aranea bruennichi</name>
    <dbReference type="NCBI Taxonomy" id="94029"/>
    <lineage>
        <taxon>Eukaryota</taxon>
        <taxon>Metazoa</taxon>
        <taxon>Ecdysozoa</taxon>
        <taxon>Arthropoda</taxon>
        <taxon>Chelicerata</taxon>
        <taxon>Arachnida</taxon>
        <taxon>Araneae</taxon>
        <taxon>Araneomorphae</taxon>
        <taxon>Entelegynae</taxon>
        <taxon>Araneoidea</taxon>
        <taxon>Araneidae</taxon>
        <taxon>Argiope</taxon>
    </lineage>
</organism>
<proteinExistence type="predicted"/>
<dbReference type="EMBL" id="JABXBU010002072">
    <property type="protein sequence ID" value="KAF8777215.1"/>
    <property type="molecule type" value="Genomic_DNA"/>
</dbReference>
<dbReference type="Proteomes" id="UP000807504">
    <property type="component" value="Unassembled WGS sequence"/>
</dbReference>
<evidence type="ECO:0000313" key="1">
    <source>
        <dbReference type="EMBL" id="KAF8777215.1"/>
    </source>
</evidence>
<reference evidence="1" key="1">
    <citation type="journal article" date="2020" name="bioRxiv">
        <title>Chromosome-level reference genome of the European wasp spider Argiope bruennichi: a resource for studies on range expansion and evolutionary adaptation.</title>
        <authorList>
            <person name="Sheffer M.M."/>
            <person name="Hoppe A."/>
            <person name="Krehenwinkel H."/>
            <person name="Uhl G."/>
            <person name="Kuss A.W."/>
            <person name="Jensen L."/>
            <person name="Jensen C."/>
            <person name="Gillespie R.G."/>
            <person name="Hoff K.J."/>
            <person name="Prost S."/>
        </authorList>
    </citation>
    <scope>NUCLEOTIDE SEQUENCE</scope>
</reference>
<gene>
    <name evidence="1" type="ORF">HNY73_014124</name>
</gene>
<evidence type="ECO:0000313" key="2">
    <source>
        <dbReference type="Proteomes" id="UP000807504"/>
    </source>
</evidence>